<proteinExistence type="predicted"/>
<dbReference type="HOGENOM" id="CLU_1471615_0_0_1"/>
<dbReference type="OrthoDB" id="10679614at2759"/>
<evidence type="ECO:0000313" key="1">
    <source>
        <dbReference type="EMBL" id="EQB62021.1"/>
    </source>
</evidence>
<dbReference type="Proteomes" id="UP000053780">
    <property type="component" value="Unassembled WGS sequence"/>
</dbReference>
<protein>
    <submittedName>
        <fullName evidence="1">Uncharacterized protein</fullName>
    </submittedName>
</protein>
<dbReference type="EMBL" id="KE647046">
    <property type="protein sequence ID" value="EQB62021.1"/>
    <property type="molecule type" value="Genomic_DNA"/>
</dbReference>
<gene>
    <name evidence="1" type="ORF">NAPIS_ORF00392</name>
</gene>
<name>T0MG08_9MICR</name>
<keyword evidence="2" id="KW-1185">Reference proteome</keyword>
<reference evidence="1 2" key="1">
    <citation type="journal article" date="2013" name="BMC Genomics">
        <title>Genome sequencing and comparative genomics of honey bee microsporidia, Nosema apis reveal novel insights into host-parasite interactions.</title>
        <authorList>
            <person name="Chen Yp."/>
            <person name="Pettis J.S."/>
            <person name="Zhao Y."/>
            <person name="Liu X."/>
            <person name="Tallon L.J."/>
            <person name="Sadzewicz L.D."/>
            <person name="Li R."/>
            <person name="Zheng H."/>
            <person name="Huang S."/>
            <person name="Zhang X."/>
            <person name="Hamilton M.C."/>
            <person name="Pernal S.F."/>
            <person name="Melathopoulos A.P."/>
            <person name="Yan X."/>
            <person name="Evans J.D."/>
        </authorList>
    </citation>
    <scope>NUCLEOTIDE SEQUENCE [LARGE SCALE GENOMIC DNA]</scope>
    <source>
        <strain evidence="1 2">BRL 01</strain>
    </source>
</reference>
<dbReference type="VEuPathDB" id="MicrosporidiaDB:NAPIS_ORF00392"/>
<feature type="non-terminal residue" evidence="1">
    <location>
        <position position="1"/>
    </location>
</feature>
<dbReference type="AlphaFoldDB" id="T0MG08"/>
<organism evidence="1 2">
    <name type="scientific">Vairimorpha apis BRL 01</name>
    <dbReference type="NCBI Taxonomy" id="1037528"/>
    <lineage>
        <taxon>Eukaryota</taxon>
        <taxon>Fungi</taxon>
        <taxon>Fungi incertae sedis</taxon>
        <taxon>Microsporidia</taxon>
        <taxon>Nosematidae</taxon>
        <taxon>Vairimorpha</taxon>
    </lineage>
</organism>
<accession>T0MG08</accession>
<evidence type="ECO:0000313" key="2">
    <source>
        <dbReference type="Proteomes" id="UP000053780"/>
    </source>
</evidence>
<sequence length="184" mass="22006">IPTKREIVIYLLSNKYSLLRNLKFKQKLKERIKENDKEILNYLQFEINEIAEIGSQNKLLFLKIYRMMKIKMTKRKNTIDLGKITSKKIDFNFNDYIKILKRNTIINTGYENVKIFPTCEKSEMKIVKKCRKAKIKWDQNSNDDIHNLNSPISILKKTKLNDTKSTQNKHKEIVFLQNIDTYEE</sequence>